<evidence type="ECO:0000256" key="8">
    <source>
        <dbReference type="SAM" id="MobiDB-lite"/>
    </source>
</evidence>
<dbReference type="Pfam" id="PF13193">
    <property type="entry name" value="AMP-binding_C"/>
    <property type="match status" value="1"/>
</dbReference>
<comment type="subcellular location">
    <subcellularLocation>
        <location evidence="1">Membrane</location>
        <topology evidence="1">Peripheral membrane protein</topology>
    </subcellularLocation>
</comment>
<dbReference type="SUPFAM" id="SSF56801">
    <property type="entry name" value="Acetyl-CoA synthetase-like"/>
    <property type="match status" value="1"/>
</dbReference>
<evidence type="ECO:0000256" key="1">
    <source>
        <dbReference type="ARBA" id="ARBA00004170"/>
    </source>
</evidence>
<dbReference type="CDD" id="cd05936">
    <property type="entry name" value="FC-FACS_FadD_like"/>
    <property type="match status" value="1"/>
</dbReference>
<dbReference type="InterPro" id="IPR000873">
    <property type="entry name" value="AMP-dep_synth/lig_dom"/>
</dbReference>
<dbReference type="EC" id="6.2.1.3" evidence="5"/>
<dbReference type="GO" id="GO:0004467">
    <property type="term" value="F:long-chain fatty acid-CoA ligase activity"/>
    <property type="evidence" value="ECO:0007669"/>
    <property type="project" value="UniProtKB-EC"/>
</dbReference>
<feature type="region of interest" description="Disordered" evidence="8">
    <location>
        <begin position="1"/>
        <end position="21"/>
    </location>
</feature>
<dbReference type="Gene3D" id="3.30.300.30">
    <property type="match status" value="1"/>
</dbReference>
<proteinExistence type="inferred from homology"/>
<protein>
    <recommendedName>
        <fullName evidence="6">Long-chain-fatty-acid--CoA ligase</fullName>
        <ecNumber evidence="5">6.2.1.3</ecNumber>
    </recommendedName>
    <alternativeName>
        <fullName evidence="7">Long-chain acyl-CoA synthetase</fullName>
    </alternativeName>
</protein>
<feature type="domain" description="AMP-binding enzyme C-terminal" evidence="10">
    <location>
        <begin position="479"/>
        <end position="553"/>
    </location>
</feature>
<dbReference type="InterPro" id="IPR025110">
    <property type="entry name" value="AMP-bd_C"/>
</dbReference>
<dbReference type="PANTHER" id="PTHR43767">
    <property type="entry name" value="LONG-CHAIN-FATTY-ACID--COA LIGASE"/>
    <property type="match status" value="1"/>
</dbReference>
<accession>A0A1T4YJU1</accession>
<keyword evidence="4" id="KW-0436">Ligase</keyword>
<dbReference type="InterPro" id="IPR050237">
    <property type="entry name" value="ATP-dep_AMP-bd_enzyme"/>
</dbReference>
<evidence type="ECO:0000313" key="11">
    <source>
        <dbReference type="EMBL" id="SKB01960.1"/>
    </source>
</evidence>
<dbReference type="AlphaFoldDB" id="A0A1T4YJU1"/>
<dbReference type="Gene3D" id="3.40.50.12780">
    <property type="entry name" value="N-terminal domain of ligase-like"/>
    <property type="match status" value="1"/>
</dbReference>
<dbReference type="FunFam" id="3.40.50.12780:FF:000003">
    <property type="entry name" value="Long-chain-fatty-acid--CoA ligase FadD"/>
    <property type="match status" value="1"/>
</dbReference>
<dbReference type="Proteomes" id="UP000189735">
    <property type="component" value="Unassembled WGS sequence"/>
</dbReference>
<evidence type="ECO:0000256" key="2">
    <source>
        <dbReference type="ARBA" id="ARBA00005005"/>
    </source>
</evidence>
<dbReference type="InterPro" id="IPR045851">
    <property type="entry name" value="AMP-bd_C_sf"/>
</dbReference>
<name>A0A1T4YJU1_9MICO</name>
<evidence type="ECO:0000256" key="4">
    <source>
        <dbReference type="ARBA" id="ARBA00022598"/>
    </source>
</evidence>
<evidence type="ECO:0000256" key="5">
    <source>
        <dbReference type="ARBA" id="ARBA00026121"/>
    </source>
</evidence>
<gene>
    <name evidence="11" type="ORF">SAMN06295879_3382</name>
</gene>
<organism evidence="11 12">
    <name type="scientific">Agreia bicolorata</name>
    <dbReference type="NCBI Taxonomy" id="110935"/>
    <lineage>
        <taxon>Bacteria</taxon>
        <taxon>Bacillati</taxon>
        <taxon>Actinomycetota</taxon>
        <taxon>Actinomycetes</taxon>
        <taxon>Micrococcales</taxon>
        <taxon>Microbacteriaceae</taxon>
        <taxon>Agreia</taxon>
    </lineage>
</organism>
<dbReference type="InterPro" id="IPR042099">
    <property type="entry name" value="ANL_N_sf"/>
</dbReference>
<sequence length="568" mass="61793">MLRAENPPQSARPWLASYPPGQDSDIPEITFRSIPELVTATCAKFGDQPAFSNMGHALSFREIDVLSDRMAAFYQKELGLVPGDRIVIQLPNLLQFPVAMFGALKAGLVVVNANPLYTAHELKSILVDSGAVAIVVLENFAVTLDQEIGGTDIRHVILTSVGDLLPLPQRAFTNFAVRYVKKMVPAHSLSGTISFRDALSRGAQLVFDAPSIAPEDLAFLQYTGGTTGGTKAAMLTHHNMLANQFQIMGPIRVALQEGKETVIAALPLYHVFCLTVNCLGFFHFGAHNVLITNPRETDALIKTVAKYRPSVLILVSTLAAALLDRPSFDTLDFAPLKLSVAGGMALRTQVAEEWERRTGSQMVEGYGLTEASPVVSVNPTVGTARLGTIGLPLPSTYVEIRDDDDVAVAQGERGELVIFGPQVMKGYWNKPEESAKAIGPDGWLHTGDVAIMDADGYVTIVDRMKDMIVVGGFNVYPAEVEEAVLSDPRVKEAGVIGVDDEHSGETVKLFVVRQDPSLTEADIRGYLKDRLAGYKRPKYIVFRDELPKTNVGKILRRELREPGDAASR</sequence>
<comment type="similarity">
    <text evidence="3">Belongs to the ATP-dependent AMP-binding enzyme family.</text>
</comment>
<dbReference type="RefSeq" id="WP_078715341.1">
    <property type="nucleotide sequence ID" value="NZ_FUYG01000011.1"/>
</dbReference>
<evidence type="ECO:0000256" key="7">
    <source>
        <dbReference type="ARBA" id="ARBA00042773"/>
    </source>
</evidence>
<dbReference type="GO" id="GO:0016020">
    <property type="term" value="C:membrane"/>
    <property type="evidence" value="ECO:0007669"/>
    <property type="project" value="UniProtKB-SubCell"/>
</dbReference>
<reference evidence="12" key="1">
    <citation type="submission" date="2017-02" db="EMBL/GenBank/DDBJ databases">
        <authorList>
            <person name="Varghese N."/>
            <person name="Submissions S."/>
        </authorList>
    </citation>
    <scope>NUCLEOTIDE SEQUENCE [LARGE SCALE GENOMIC DNA]</scope>
    <source>
        <strain evidence="12">VKM Ac-2052</strain>
    </source>
</reference>
<evidence type="ECO:0000256" key="3">
    <source>
        <dbReference type="ARBA" id="ARBA00006432"/>
    </source>
</evidence>
<evidence type="ECO:0000259" key="9">
    <source>
        <dbReference type="Pfam" id="PF00501"/>
    </source>
</evidence>
<dbReference type="EMBL" id="FUYG01000011">
    <property type="protein sequence ID" value="SKB01960.1"/>
    <property type="molecule type" value="Genomic_DNA"/>
</dbReference>
<evidence type="ECO:0000259" key="10">
    <source>
        <dbReference type="Pfam" id="PF13193"/>
    </source>
</evidence>
<dbReference type="Pfam" id="PF00501">
    <property type="entry name" value="AMP-binding"/>
    <property type="match status" value="1"/>
</dbReference>
<dbReference type="PANTHER" id="PTHR43767:SF8">
    <property type="entry name" value="LONG-CHAIN-FATTY-ACID--COA LIGASE"/>
    <property type="match status" value="1"/>
</dbReference>
<comment type="pathway">
    <text evidence="2">Lipid metabolism; fatty acid beta-oxidation.</text>
</comment>
<evidence type="ECO:0000256" key="6">
    <source>
        <dbReference type="ARBA" id="ARBA00039545"/>
    </source>
</evidence>
<evidence type="ECO:0000313" key="12">
    <source>
        <dbReference type="Proteomes" id="UP000189735"/>
    </source>
</evidence>
<feature type="domain" description="AMP-dependent synthetase/ligase" evidence="9">
    <location>
        <begin position="40"/>
        <end position="428"/>
    </location>
</feature>